<proteinExistence type="predicted"/>
<dbReference type="Proteomes" id="UP001597459">
    <property type="component" value="Unassembled WGS sequence"/>
</dbReference>
<dbReference type="PRINTS" id="PR00813">
    <property type="entry name" value="BCTERIALGSPG"/>
</dbReference>
<keyword evidence="1" id="KW-0488">Methylation</keyword>
<dbReference type="InterPro" id="IPR012902">
    <property type="entry name" value="N_methyl_site"/>
</dbReference>
<evidence type="ECO:0000256" key="1">
    <source>
        <dbReference type="ARBA" id="ARBA00022481"/>
    </source>
</evidence>
<evidence type="ECO:0000256" key="2">
    <source>
        <dbReference type="SAM" id="Phobius"/>
    </source>
</evidence>
<keyword evidence="2" id="KW-1133">Transmembrane helix</keyword>
<organism evidence="3 4">
    <name type="scientific">Aquimarina hainanensis</name>
    <dbReference type="NCBI Taxonomy" id="1578017"/>
    <lineage>
        <taxon>Bacteria</taxon>
        <taxon>Pseudomonadati</taxon>
        <taxon>Bacteroidota</taxon>
        <taxon>Flavobacteriia</taxon>
        <taxon>Flavobacteriales</taxon>
        <taxon>Flavobacteriaceae</taxon>
        <taxon>Aquimarina</taxon>
    </lineage>
</organism>
<evidence type="ECO:0000313" key="3">
    <source>
        <dbReference type="EMBL" id="MFD2592114.1"/>
    </source>
</evidence>
<dbReference type="InterPro" id="IPR045584">
    <property type="entry name" value="Pilin-like"/>
</dbReference>
<accession>A0ABW5NAS1</accession>
<keyword evidence="2" id="KW-0472">Membrane</keyword>
<reference evidence="4" key="1">
    <citation type="journal article" date="2019" name="Int. J. Syst. Evol. Microbiol.">
        <title>The Global Catalogue of Microorganisms (GCM) 10K type strain sequencing project: providing services to taxonomists for standard genome sequencing and annotation.</title>
        <authorList>
            <consortium name="The Broad Institute Genomics Platform"/>
            <consortium name="The Broad Institute Genome Sequencing Center for Infectious Disease"/>
            <person name="Wu L."/>
            <person name="Ma J."/>
        </authorList>
    </citation>
    <scope>NUCLEOTIDE SEQUENCE [LARGE SCALE GENOMIC DNA]</scope>
    <source>
        <strain evidence="4">KCTC 42423</strain>
    </source>
</reference>
<keyword evidence="4" id="KW-1185">Reference proteome</keyword>
<comment type="caution">
    <text evidence="3">The sequence shown here is derived from an EMBL/GenBank/DDBJ whole genome shotgun (WGS) entry which is preliminary data.</text>
</comment>
<protein>
    <submittedName>
        <fullName evidence="3">Prepilin-type N-terminal cleavage/methylation domain-containing protein</fullName>
    </submittedName>
</protein>
<name>A0ABW5NAS1_9FLAO</name>
<evidence type="ECO:0000313" key="4">
    <source>
        <dbReference type="Proteomes" id="UP001597459"/>
    </source>
</evidence>
<dbReference type="RefSeq" id="WP_378253650.1">
    <property type="nucleotide sequence ID" value="NZ_JBHSJV010000001.1"/>
</dbReference>
<feature type="transmembrane region" description="Helical" evidence="2">
    <location>
        <begin position="69"/>
        <end position="91"/>
    </location>
</feature>
<dbReference type="NCBIfam" id="TIGR02532">
    <property type="entry name" value="IV_pilin_GFxxxE"/>
    <property type="match status" value="1"/>
</dbReference>
<dbReference type="InterPro" id="IPR000983">
    <property type="entry name" value="Bac_GSPG_pilin"/>
</dbReference>
<dbReference type="EMBL" id="JBHULX010000030">
    <property type="protein sequence ID" value="MFD2592114.1"/>
    <property type="molecule type" value="Genomic_DNA"/>
</dbReference>
<gene>
    <name evidence="3" type="ORF">ACFSTE_14845</name>
</gene>
<sequence>MIHHSRHKKQITINKVLQLQKLRDSFGSATLSEWSKKHIFVSASVTFISYMKMRYKIHTVKAFNLQEMLLVLALIGILLLIALPNFLPLIAQTKAQEAKIQLKTISNMQTQYRYLNSKYSSDFNEINYEAPVTVKNGGTANYSYEIIEASMSGFKARASAVVDFDGDGVFNVWEIDEKGSPKQLIKD</sequence>
<keyword evidence="2" id="KW-0812">Transmembrane</keyword>
<dbReference type="Gene3D" id="3.30.700.10">
    <property type="entry name" value="Glycoprotein, Type 4 Pilin"/>
    <property type="match status" value="1"/>
</dbReference>
<dbReference type="SUPFAM" id="SSF54523">
    <property type="entry name" value="Pili subunits"/>
    <property type="match status" value="1"/>
</dbReference>